<dbReference type="RefSeq" id="WP_128769692.1">
    <property type="nucleotide sequence ID" value="NZ_RXOC01000007.1"/>
</dbReference>
<organism evidence="1 2">
    <name type="scientific">Arcticibacter tournemirensis</name>
    <dbReference type="NCBI Taxonomy" id="699437"/>
    <lineage>
        <taxon>Bacteria</taxon>
        <taxon>Pseudomonadati</taxon>
        <taxon>Bacteroidota</taxon>
        <taxon>Sphingobacteriia</taxon>
        <taxon>Sphingobacteriales</taxon>
        <taxon>Sphingobacteriaceae</taxon>
        <taxon>Arcticibacter</taxon>
    </lineage>
</organism>
<evidence type="ECO:0008006" key="3">
    <source>
        <dbReference type="Google" id="ProtNLM"/>
    </source>
</evidence>
<accession>A0A4Q0M8F2</accession>
<comment type="caution">
    <text evidence="1">The sequence shown here is derived from an EMBL/GenBank/DDBJ whole genome shotgun (WGS) entry which is preliminary data.</text>
</comment>
<evidence type="ECO:0000313" key="1">
    <source>
        <dbReference type="EMBL" id="RXF69420.1"/>
    </source>
</evidence>
<protein>
    <recommendedName>
        <fullName evidence="3">Glycosyltransferase</fullName>
    </recommendedName>
</protein>
<dbReference type="Proteomes" id="UP000290848">
    <property type="component" value="Unassembled WGS sequence"/>
</dbReference>
<sequence>MLTEELYSTIPKFSGIGVGKEINYLHKSDAFIFPTILLNDAVNLQNKLYLILHGMYNVEKDRKTKFNDGKIHVLYAGTFNHTKGGATAVAVAEFLDERYCMHIIGFGSKEDTQVIVDKVNSIQLKTKCIIHFDGLKKGEEYIKYIQSCDIGLSPQNPTEAYNDSSFPSKVLSYLCNGLRVASVKIKALQTSAISDMLTYYESSEPKAIADAIKTIDMSKKYDSRSFLLELNHSFSKSLIQLINCAYKC</sequence>
<dbReference type="Gene3D" id="3.40.50.2000">
    <property type="entry name" value="Glycogen Phosphorylase B"/>
    <property type="match status" value="1"/>
</dbReference>
<reference evidence="1 2" key="1">
    <citation type="submission" date="2018-12" db="EMBL/GenBank/DDBJ databases">
        <title>The Draft Genome Sequence of the Soil Bacterium Pedobacter tournemirensis R1.</title>
        <authorList>
            <person name="He J."/>
        </authorList>
    </citation>
    <scope>NUCLEOTIDE SEQUENCE [LARGE SCALE GENOMIC DNA]</scope>
    <source>
        <strain evidence="1 2">R1</strain>
    </source>
</reference>
<dbReference type="EMBL" id="RXOC01000007">
    <property type="protein sequence ID" value="RXF69420.1"/>
    <property type="molecule type" value="Genomic_DNA"/>
</dbReference>
<name>A0A4Q0M8F2_9SPHI</name>
<proteinExistence type="predicted"/>
<gene>
    <name evidence="1" type="ORF">EKH83_12115</name>
</gene>
<evidence type="ECO:0000313" key="2">
    <source>
        <dbReference type="Proteomes" id="UP000290848"/>
    </source>
</evidence>
<dbReference type="SUPFAM" id="SSF53756">
    <property type="entry name" value="UDP-Glycosyltransferase/glycogen phosphorylase"/>
    <property type="match status" value="1"/>
</dbReference>
<dbReference type="AlphaFoldDB" id="A0A4Q0M8F2"/>